<evidence type="ECO:0000256" key="4">
    <source>
        <dbReference type="ARBA" id="ARBA00021008"/>
    </source>
</evidence>
<feature type="transmembrane region" description="Helical" evidence="17">
    <location>
        <begin position="273"/>
        <end position="300"/>
    </location>
</feature>
<evidence type="ECO:0000313" key="19">
    <source>
        <dbReference type="EMBL" id="AGS15336.1"/>
    </source>
</evidence>
<comment type="similarity">
    <text evidence="2 17">Belongs to the complex I subunit 2 family.</text>
</comment>
<evidence type="ECO:0000256" key="11">
    <source>
        <dbReference type="ARBA" id="ARBA00022989"/>
    </source>
</evidence>
<dbReference type="PRINTS" id="PR01436">
    <property type="entry name" value="NADHDHGNASE2"/>
</dbReference>
<organism evidence="19">
    <name type="scientific">Cistopus chinensis</name>
    <dbReference type="NCBI Taxonomy" id="1002736"/>
    <lineage>
        <taxon>Eukaryota</taxon>
        <taxon>Metazoa</taxon>
        <taxon>Spiralia</taxon>
        <taxon>Lophotrochozoa</taxon>
        <taxon>Mollusca</taxon>
        <taxon>Cephalopoda</taxon>
        <taxon>Coleoidea</taxon>
        <taxon>Octopodiformes</taxon>
        <taxon>Octopoda</taxon>
        <taxon>Incirrata</taxon>
        <taxon>Octopodidae</taxon>
        <taxon>Cistopus</taxon>
    </lineage>
</organism>
<feature type="transmembrane region" description="Helical" evidence="17">
    <location>
        <begin position="95"/>
        <end position="117"/>
    </location>
</feature>
<evidence type="ECO:0000256" key="14">
    <source>
        <dbReference type="ARBA" id="ARBA00023128"/>
    </source>
</evidence>
<evidence type="ECO:0000256" key="2">
    <source>
        <dbReference type="ARBA" id="ARBA00007012"/>
    </source>
</evidence>
<evidence type="ECO:0000256" key="3">
    <source>
        <dbReference type="ARBA" id="ARBA00012944"/>
    </source>
</evidence>
<evidence type="ECO:0000256" key="12">
    <source>
        <dbReference type="ARBA" id="ARBA00023027"/>
    </source>
</evidence>
<evidence type="ECO:0000256" key="5">
    <source>
        <dbReference type="ARBA" id="ARBA00022448"/>
    </source>
</evidence>
<evidence type="ECO:0000256" key="13">
    <source>
        <dbReference type="ARBA" id="ARBA00023075"/>
    </source>
</evidence>
<evidence type="ECO:0000256" key="8">
    <source>
        <dbReference type="ARBA" id="ARBA00022792"/>
    </source>
</evidence>
<dbReference type="EMBL" id="KF017606">
    <property type="protein sequence ID" value="AGS15336.1"/>
    <property type="molecule type" value="Genomic_DNA"/>
</dbReference>
<keyword evidence="15 17" id="KW-0472">Membrane</keyword>
<evidence type="ECO:0000259" key="18">
    <source>
        <dbReference type="Pfam" id="PF00361"/>
    </source>
</evidence>
<evidence type="ECO:0000256" key="17">
    <source>
        <dbReference type="RuleBase" id="RU003403"/>
    </source>
</evidence>
<gene>
    <name evidence="19" type="primary">ND2</name>
</gene>
<dbReference type="PANTHER" id="PTHR46552">
    <property type="entry name" value="NADH-UBIQUINONE OXIDOREDUCTASE CHAIN 2"/>
    <property type="match status" value="1"/>
</dbReference>
<name>V9NYZ1_9MOLL</name>
<evidence type="ECO:0000256" key="15">
    <source>
        <dbReference type="ARBA" id="ARBA00023136"/>
    </source>
</evidence>
<keyword evidence="13 17" id="KW-0830">Ubiquinone</keyword>
<dbReference type="PANTHER" id="PTHR46552:SF1">
    <property type="entry name" value="NADH-UBIQUINONE OXIDOREDUCTASE CHAIN 2"/>
    <property type="match status" value="1"/>
</dbReference>
<evidence type="ECO:0000256" key="1">
    <source>
        <dbReference type="ARBA" id="ARBA00004448"/>
    </source>
</evidence>
<comment type="function">
    <text evidence="17">Core subunit of the mitochondrial membrane respiratory chain NADH dehydrogenase (Complex I) which catalyzes electron transfer from NADH through the respiratory chain, using ubiquinone as an electron acceptor. Essential for the catalytic activity and assembly of complex I.</text>
</comment>
<dbReference type="GO" id="GO:0006120">
    <property type="term" value="P:mitochondrial electron transport, NADH to ubiquinone"/>
    <property type="evidence" value="ECO:0007669"/>
    <property type="project" value="InterPro"/>
</dbReference>
<feature type="transmembrane region" description="Helical" evidence="17">
    <location>
        <begin position="61"/>
        <end position="83"/>
    </location>
</feature>
<geneLocation type="mitochondrion" evidence="19"/>
<feature type="transmembrane region" description="Helical" evidence="17">
    <location>
        <begin position="202"/>
        <end position="220"/>
    </location>
</feature>
<sequence length="388" mass="45555">MNNKFFPANFMFIMMMFMGTIMSLSSSHWLMMWMGLELNLMGILPLMNIKSKNFEIESSMKYFIIQSMSSSLFIMSSIFMYLSSISMLSMFNYSLFSSIMNISLLIKLGSAPFHFWLPAMCKQMSWMMLFLILTWQKLAPLFMLSFINYNYVIMIMSSITSSILGSIQAINQSSLQLIMVYSSITHLGWMLSTCFLNNSLMLIYLLIYSTIILPLFISFYKNSSFFTYSLTEQNNHMNKENIFIMSLILSLSGMPPMLGFLSKLMVLNFLLKMNMILLSLLLFIGTLISLYFYLNLMMMMMIKSYFMFKTNMMNMMNMKSIMCINMFSTIIFIPMILYAMNIFHKSQSYWHIMFHFRNLISITSNLLKFNNSYSISTTSIFTKWWSIM</sequence>
<evidence type="ECO:0000256" key="10">
    <source>
        <dbReference type="ARBA" id="ARBA00022982"/>
    </source>
</evidence>
<feature type="transmembrane region" description="Helical" evidence="17">
    <location>
        <begin position="30"/>
        <end position="49"/>
    </location>
</feature>
<dbReference type="Pfam" id="PF00361">
    <property type="entry name" value="Proton_antipo_M"/>
    <property type="match status" value="1"/>
</dbReference>
<evidence type="ECO:0000256" key="6">
    <source>
        <dbReference type="ARBA" id="ARBA00022660"/>
    </source>
</evidence>
<dbReference type="AlphaFoldDB" id="V9NYZ1"/>
<keyword evidence="8 17" id="KW-0999">Mitochondrion inner membrane</keyword>
<dbReference type="GO" id="GO:0008137">
    <property type="term" value="F:NADH dehydrogenase (ubiquinone) activity"/>
    <property type="evidence" value="ECO:0007669"/>
    <property type="project" value="UniProtKB-EC"/>
</dbReference>
<accession>V9NYZ1</accession>
<proteinExistence type="inferred from homology"/>
<keyword evidence="9 17" id="KW-1278">Translocase</keyword>
<keyword evidence="7 17" id="KW-0812">Transmembrane</keyword>
<keyword evidence="12 17" id="KW-0520">NAD</keyword>
<feature type="transmembrane region" description="Helical" evidence="17">
    <location>
        <begin position="241"/>
        <end position="261"/>
    </location>
</feature>
<comment type="subcellular location">
    <subcellularLocation>
        <location evidence="1 17">Mitochondrion inner membrane</location>
        <topology evidence="1 17">Multi-pass membrane protein</topology>
    </subcellularLocation>
</comment>
<evidence type="ECO:0000256" key="7">
    <source>
        <dbReference type="ARBA" id="ARBA00022692"/>
    </source>
</evidence>
<keyword evidence="10 17" id="KW-0249">Electron transport</keyword>
<keyword evidence="11 17" id="KW-1133">Transmembrane helix</keyword>
<protein>
    <recommendedName>
        <fullName evidence="4 17">NADH-ubiquinone oxidoreductase chain 2</fullName>
        <ecNumber evidence="3 17">7.1.1.2</ecNumber>
    </recommendedName>
</protein>
<feature type="transmembrane region" description="Helical" evidence="17">
    <location>
        <begin position="321"/>
        <end position="343"/>
    </location>
</feature>
<keyword evidence="5" id="KW-0813">Transport</keyword>
<dbReference type="InterPro" id="IPR003917">
    <property type="entry name" value="NADH_UbQ_OxRdtase_chain2"/>
</dbReference>
<comment type="catalytic activity">
    <reaction evidence="16 17">
        <text>a ubiquinone + NADH + 5 H(+)(in) = a ubiquinol + NAD(+) + 4 H(+)(out)</text>
        <dbReference type="Rhea" id="RHEA:29091"/>
        <dbReference type="Rhea" id="RHEA-COMP:9565"/>
        <dbReference type="Rhea" id="RHEA-COMP:9566"/>
        <dbReference type="ChEBI" id="CHEBI:15378"/>
        <dbReference type="ChEBI" id="CHEBI:16389"/>
        <dbReference type="ChEBI" id="CHEBI:17976"/>
        <dbReference type="ChEBI" id="CHEBI:57540"/>
        <dbReference type="ChEBI" id="CHEBI:57945"/>
        <dbReference type="EC" id="7.1.1.2"/>
    </reaction>
</comment>
<feature type="transmembrane region" description="Helical" evidence="17">
    <location>
        <begin position="149"/>
        <end position="170"/>
    </location>
</feature>
<feature type="transmembrane region" description="Helical" evidence="17">
    <location>
        <begin position="5"/>
        <end position="24"/>
    </location>
</feature>
<keyword evidence="14 17" id="KW-0496">Mitochondrion</keyword>
<feature type="domain" description="NADH:quinone oxidoreductase/Mrp antiporter transmembrane" evidence="18">
    <location>
        <begin position="26"/>
        <end position="289"/>
    </location>
</feature>
<keyword evidence="6 17" id="KW-0679">Respiratory chain</keyword>
<dbReference type="GO" id="GO:0005743">
    <property type="term" value="C:mitochondrial inner membrane"/>
    <property type="evidence" value="ECO:0007669"/>
    <property type="project" value="UniProtKB-SubCell"/>
</dbReference>
<evidence type="ECO:0000256" key="16">
    <source>
        <dbReference type="ARBA" id="ARBA00049551"/>
    </source>
</evidence>
<dbReference type="InterPro" id="IPR050175">
    <property type="entry name" value="Complex_I_Subunit_2"/>
</dbReference>
<reference evidence="19" key="1">
    <citation type="journal article" date="2013" name="PLoS ONE">
        <title>The Complete Mitochondrial Genomes of Two Octopods Cistopus chinensis and Cistopus taiwanicus: Revealing the Phylogenetic Position of the Genus Cistopus within the Order Octopoda.</title>
        <authorList>
            <person name="Cheng R."/>
            <person name="Zheng X."/>
            <person name="Ma Y."/>
            <person name="Li Q."/>
        </authorList>
    </citation>
    <scope>NUCLEOTIDE SEQUENCE</scope>
</reference>
<evidence type="ECO:0000256" key="9">
    <source>
        <dbReference type="ARBA" id="ARBA00022967"/>
    </source>
</evidence>
<dbReference type="EC" id="7.1.1.2" evidence="3 17"/>
<dbReference type="InterPro" id="IPR001750">
    <property type="entry name" value="ND/Mrp_TM"/>
</dbReference>